<feature type="domain" description="Nitroreductase" evidence="3">
    <location>
        <begin position="15"/>
        <end position="158"/>
    </location>
</feature>
<dbReference type="HOGENOM" id="CLU_070764_8_0_0"/>
<dbReference type="InterPro" id="IPR029479">
    <property type="entry name" value="Nitroreductase"/>
</dbReference>
<sequence>MKILWRIKMEILDLIKKARSHRSFKNISVPMDDLMRVIEGAHFSSAGANKQFLRYVLVNDKDICSRLFKDVVWASQIEWKPTEDEAPGGYIVIFTDNPPKLPLNFIYADCGIALQNMKLIATSLGYGVNFMEPVKKDDILETLNISKEYIPLFVMPIGVPTDEVVLTVVENENMKYWRENLENHNYKHFVPKLSLDQLIIKKI</sequence>
<comment type="caution">
    <text evidence="4">The sequence shown here is derived from an EMBL/GenBank/DDBJ whole genome shotgun (WGS) entry which is preliminary data.</text>
</comment>
<evidence type="ECO:0000259" key="3">
    <source>
        <dbReference type="Pfam" id="PF00881"/>
    </source>
</evidence>
<name>U7UV72_9FUSO</name>
<evidence type="ECO:0000256" key="1">
    <source>
        <dbReference type="ARBA" id="ARBA00007118"/>
    </source>
</evidence>
<reference evidence="4 5" key="1">
    <citation type="submission" date="2013-08" db="EMBL/GenBank/DDBJ databases">
        <authorList>
            <person name="Weinstock G."/>
            <person name="Sodergren E."/>
            <person name="Wylie T."/>
            <person name="Fulton L."/>
            <person name="Fulton R."/>
            <person name="Fronick C."/>
            <person name="O'Laughlin M."/>
            <person name="Godfrey J."/>
            <person name="Miner T."/>
            <person name="Herter B."/>
            <person name="Appelbaum E."/>
            <person name="Cordes M."/>
            <person name="Lek S."/>
            <person name="Wollam A."/>
            <person name="Pepin K.H."/>
            <person name="Palsikar V.B."/>
            <person name="Mitreva M."/>
            <person name="Wilson R.K."/>
        </authorList>
    </citation>
    <scope>NUCLEOTIDE SEQUENCE [LARGE SCALE GENOMIC DNA]</scope>
    <source>
        <strain evidence="4 5">ATCC BAA-474</strain>
    </source>
</reference>
<dbReference type="SUPFAM" id="SSF55469">
    <property type="entry name" value="FMN-dependent nitroreductase-like"/>
    <property type="match status" value="1"/>
</dbReference>
<dbReference type="Gene3D" id="3.40.109.10">
    <property type="entry name" value="NADH Oxidase"/>
    <property type="match status" value="1"/>
</dbReference>
<dbReference type="InterPro" id="IPR023312">
    <property type="entry name" value="Put_nitroreductase_C_bac"/>
</dbReference>
<protein>
    <recommendedName>
        <fullName evidence="3">Nitroreductase domain-containing protein</fullName>
    </recommendedName>
</protein>
<comment type="similarity">
    <text evidence="1">Belongs to the nitroreductase family.</text>
</comment>
<dbReference type="Proteomes" id="UP000017081">
    <property type="component" value="Unassembled WGS sequence"/>
</dbReference>
<evidence type="ECO:0000313" key="5">
    <source>
        <dbReference type="Proteomes" id="UP000017081"/>
    </source>
</evidence>
<dbReference type="PANTHER" id="PTHR43673">
    <property type="entry name" value="NAD(P)H NITROREDUCTASE YDGI-RELATED"/>
    <property type="match status" value="1"/>
</dbReference>
<dbReference type="eggNOG" id="COG0778">
    <property type="taxonomic scope" value="Bacteria"/>
</dbReference>
<evidence type="ECO:0000256" key="2">
    <source>
        <dbReference type="ARBA" id="ARBA00023002"/>
    </source>
</evidence>
<accession>U7UV72</accession>
<dbReference type="EMBL" id="AXZF01000202">
    <property type="protein sequence ID" value="ERT63181.1"/>
    <property type="molecule type" value="Genomic_DNA"/>
</dbReference>
<keyword evidence="2" id="KW-0560">Oxidoreductase</keyword>
<evidence type="ECO:0000313" key="4">
    <source>
        <dbReference type="EMBL" id="ERT63181.1"/>
    </source>
</evidence>
<dbReference type="AlphaFoldDB" id="U7UV72"/>
<dbReference type="Pfam" id="PF00881">
    <property type="entry name" value="Nitroreductase"/>
    <property type="match status" value="1"/>
</dbReference>
<dbReference type="PANTHER" id="PTHR43673:SF10">
    <property type="entry name" value="NADH DEHYDROGENASE_NAD(P)H NITROREDUCTASE XCC3605-RELATED"/>
    <property type="match status" value="1"/>
</dbReference>
<dbReference type="CDD" id="cd02062">
    <property type="entry name" value="Nitro_FMN_reductase"/>
    <property type="match status" value="1"/>
</dbReference>
<organism evidence="4 5">
    <name type="scientific">Cetobacterium somerae ATCC BAA-474</name>
    <dbReference type="NCBI Taxonomy" id="1319815"/>
    <lineage>
        <taxon>Bacteria</taxon>
        <taxon>Fusobacteriati</taxon>
        <taxon>Fusobacteriota</taxon>
        <taxon>Fusobacteriia</taxon>
        <taxon>Fusobacteriales</taxon>
        <taxon>Fusobacteriaceae</taxon>
        <taxon>Cetobacterium</taxon>
    </lineage>
</organism>
<dbReference type="STRING" id="1319815.HMPREF0202_02951"/>
<dbReference type="GO" id="GO:0016491">
    <property type="term" value="F:oxidoreductase activity"/>
    <property type="evidence" value="ECO:0007669"/>
    <property type="project" value="UniProtKB-KW"/>
</dbReference>
<gene>
    <name evidence="4" type="ORF">HMPREF0202_02951</name>
</gene>
<dbReference type="Gene3D" id="2.20.180.10">
    <property type="entry name" value="putative fmn-dependent nitroreductase like domains"/>
    <property type="match status" value="1"/>
</dbReference>
<keyword evidence="5" id="KW-1185">Reference proteome</keyword>
<proteinExistence type="inferred from homology"/>
<dbReference type="InterPro" id="IPR000415">
    <property type="entry name" value="Nitroreductase-like"/>
</dbReference>